<evidence type="ECO:0000313" key="10">
    <source>
        <dbReference type="Proteomes" id="UP000236000"/>
    </source>
</evidence>
<evidence type="ECO:0000259" key="8">
    <source>
        <dbReference type="Pfam" id="PF13190"/>
    </source>
</evidence>
<evidence type="ECO:0000256" key="2">
    <source>
        <dbReference type="ARBA" id="ARBA00022448"/>
    </source>
</evidence>
<dbReference type="Gene3D" id="1.10.1760.20">
    <property type="match status" value="1"/>
</dbReference>
<evidence type="ECO:0000256" key="1">
    <source>
        <dbReference type="ARBA" id="ARBA00004651"/>
    </source>
</evidence>
<feature type="transmembrane region" description="Helical" evidence="7">
    <location>
        <begin position="223"/>
        <end position="246"/>
    </location>
</feature>
<evidence type="ECO:0000256" key="5">
    <source>
        <dbReference type="ARBA" id="ARBA00022989"/>
    </source>
</evidence>
<dbReference type="Proteomes" id="UP000236000">
    <property type="component" value="Unassembled WGS sequence"/>
</dbReference>
<sequence>MHMADGFISPAVGCTMWAASAAITALCARKVRQEKEVRLVPLMGVLGAFIFACQMLNFTIPGTGSSGHLGGGLILAVLLGPYAGFLVMAAILAVQALFFADGGLLALGCNIFNMGFFSCLVAYPFIYRPLAGKTPGTGRITLASITAAVIGLQLGAFSVVLETTASGISALPFAQFVELMLPIHLAIGIVEGLATAAIIIFISKAQPSLLRPEDLETGPVKKASFTVLGIFAVAALLCGAALSWFASAYPDGLEWSVAGVTGSEETTLAEPSSLHRSLESVQESTAIMPDYALPAGEDTASSGETGESSSIVNPETSLAGVLGSVIIAAAIFGAGFLFGRKPHGHCPR</sequence>
<dbReference type="GO" id="GO:0000041">
    <property type="term" value="P:transition metal ion transport"/>
    <property type="evidence" value="ECO:0007669"/>
    <property type="project" value="InterPro"/>
</dbReference>
<evidence type="ECO:0000256" key="7">
    <source>
        <dbReference type="SAM" id="Phobius"/>
    </source>
</evidence>
<dbReference type="PANTHER" id="PTHR34229">
    <property type="entry name" value="METAL TRANSPORT PROTEIN HI_1621-RELATED"/>
    <property type="match status" value="1"/>
</dbReference>
<reference evidence="9 10" key="1">
    <citation type="journal article" date="2017" name="BMC Genomics">
        <title>Genome sequencing of 39 Akkermansia muciniphila isolates reveals its population structure, genomic and functional diverisity, and global distribution in mammalian gut microbiotas.</title>
        <authorList>
            <person name="Guo X."/>
            <person name="Li S."/>
            <person name="Zhang J."/>
            <person name="Wu F."/>
            <person name="Li X."/>
            <person name="Wu D."/>
            <person name="Zhang M."/>
            <person name="Ou Z."/>
            <person name="Jie Z."/>
            <person name="Yan Q."/>
            <person name="Li P."/>
            <person name="Yi J."/>
            <person name="Peng Y."/>
        </authorList>
    </citation>
    <scope>NUCLEOTIDE SEQUENCE [LARGE SCALE GENOMIC DNA]</scope>
    <source>
        <strain evidence="9 10">GP24</strain>
    </source>
</reference>
<evidence type="ECO:0000313" key="9">
    <source>
        <dbReference type="EMBL" id="PNC17140.1"/>
    </source>
</evidence>
<gene>
    <name evidence="9" type="ORF">CXU22_10950</name>
</gene>
<feature type="transmembrane region" description="Helical" evidence="7">
    <location>
        <begin position="104"/>
        <end position="127"/>
    </location>
</feature>
<dbReference type="EMBL" id="PJKA01000013">
    <property type="protein sequence ID" value="PNC17140.1"/>
    <property type="molecule type" value="Genomic_DNA"/>
</dbReference>
<keyword evidence="2" id="KW-0813">Transport</keyword>
<feature type="transmembrane region" description="Helical" evidence="7">
    <location>
        <begin position="139"/>
        <end position="161"/>
    </location>
</feature>
<dbReference type="InterPro" id="IPR025937">
    <property type="entry name" value="PDGLE_dom"/>
</dbReference>
<dbReference type="PANTHER" id="PTHR34229:SF1">
    <property type="entry name" value="METAL TRANSPORT PROTEIN HI_1621-RELATED"/>
    <property type="match status" value="1"/>
</dbReference>
<organism evidence="9 10">
    <name type="scientific">Akkermansia muciniphila</name>
    <dbReference type="NCBI Taxonomy" id="239935"/>
    <lineage>
        <taxon>Bacteria</taxon>
        <taxon>Pseudomonadati</taxon>
        <taxon>Verrucomicrobiota</taxon>
        <taxon>Verrucomicrobiia</taxon>
        <taxon>Verrucomicrobiales</taxon>
        <taxon>Akkermansiaceae</taxon>
        <taxon>Akkermansia</taxon>
    </lineage>
</organism>
<comment type="caution">
    <text evidence="9">The sequence shown here is derived from an EMBL/GenBank/DDBJ whole genome shotgun (WGS) entry which is preliminary data.</text>
</comment>
<dbReference type="Pfam" id="PF13190">
    <property type="entry name" value="PDGLE"/>
    <property type="match status" value="1"/>
</dbReference>
<feature type="transmembrane region" description="Helical" evidence="7">
    <location>
        <begin position="318"/>
        <end position="338"/>
    </location>
</feature>
<feature type="domain" description="PDGLE" evidence="8">
    <location>
        <begin position="227"/>
        <end position="339"/>
    </location>
</feature>
<keyword evidence="5 7" id="KW-1133">Transmembrane helix</keyword>
<dbReference type="Pfam" id="PF01891">
    <property type="entry name" value="CbiM"/>
    <property type="match status" value="1"/>
</dbReference>
<evidence type="ECO:0000256" key="4">
    <source>
        <dbReference type="ARBA" id="ARBA00022692"/>
    </source>
</evidence>
<feature type="transmembrane region" description="Helical" evidence="7">
    <location>
        <begin position="181"/>
        <end position="202"/>
    </location>
</feature>
<evidence type="ECO:0000256" key="6">
    <source>
        <dbReference type="ARBA" id="ARBA00023136"/>
    </source>
</evidence>
<accession>A0A2N8HB95</accession>
<dbReference type="OrthoDB" id="5395048at2"/>
<keyword evidence="6 7" id="KW-0472">Membrane</keyword>
<keyword evidence="3" id="KW-1003">Cell membrane</keyword>
<feature type="transmembrane region" description="Helical" evidence="7">
    <location>
        <begin position="37"/>
        <end position="60"/>
    </location>
</feature>
<feature type="transmembrane region" description="Helical" evidence="7">
    <location>
        <begin position="72"/>
        <end position="98"/>
    </location>
</feature>
<evidence type="ECO:0000256" key="3">
    <source>
        <dbReference type="ARBA" id="ARBA00022475"/>
    </source>
</evidence>
<dbReference type="RefSeq" id="WP_102715406.1">
    <property type="nucleotide sequence ID" value="NZ_PJKA01000013.1"/>
</dbReference>
<proteinExistence type="predicted"/>
<comment type="subcellular location">
    <subcellularLocation>
        <location evidence="1">Cell membrane</location>
        <topology evidence="1">Multi-pass membrane protein</topology>
    </subcellularLocation>
</comment>
<protein>
    <submittedName>
        <fullName evidence="9">Cobalamin biosynthesis protein CbiM</fullName>
    </submittedName>
</protein>
<name>A0A2N8HB95_9BACT</name>
<dbReference type="GO" id="GO:0005886">
    <property type="term" value="C:plasma membrane"/>
    <property type="evidence" value="ECO:0007669"/>
    <property type="project" value="UniProtKB-SubCell"/>
</dbReference>
<dbReference type="InterPro" id="IPR002751">
    <property type="entry name" value="CbiM/NikMN"/>
</dbReference>
<dbReference type="AlphaFoldDB" id="A0A2N8HB95"/>
<keyword evidence="4 7" id="KW-0812">Transmembrane</keyword>